<sequence length="39" mass="4736">MFYIKEFNCLVFGYNITIYIILIFGGNIIGHRVFRFRVF</sequence>
<proteinExistence type="predicted"/>
<evidence type="ECO:0000313" key="2">
    <source>
        <dbReference type="EMBL" id="DAE30034.1"/>
    </source>
</evidence>
<evidence type="ECO:0000256" key="1">
    <source>
        <dbReference type="SAM" id="Phobius"/>
    </source>
</evidence>
<dbReference type="EMBL" id="BK059101">
    <property type="protein sequence ID" value="DAE30034.1"/>
    <property type="molecule type" value="Genomic_DNA"/>
</dbReference>
<protein>
    <submittedName>
        <fullName evidence="2">Uncharacterized protein</fullName>
    </submittedName>
</protein>
<keyword evidence="1" id="KW-0812">Transmembrane</keyword>
<reference evidence="2" key="1">
    <citation type="journal article" date="2021" name="Proc. Natl. Acad. Sci. U.S.A.">
        <title>A Catalog of Tens of Thousands of Viruses from Human Metagenomes Reveals Hidden Associations with Chronic Diseases.</title>
        <authorList>
            <person name="Tisza M.J."/>
            <person name="Buck C.B."/>
        </authorList>
    </citation>
    <scope>NUCLEOTIDE SEQUENCE</scope>
    <source>
        <strain evidence="2">CtE0n6</strain>
    </source>
</reference>
<organism evidence="2">
    <name type="scientific">virus sp. ctE0n6</name>
    <dbReference type="NCBI Taxonomy" id="2827985"/>
    <lineage>
        <taxon>Viruses</taxon>
    </lineage>
</organism>
<name>A0A8S5RFX6_9VIRU</name>
<feature type="transmembrane region" description="Helical" evidence="1">
    <location>
        <begin position="12"/>
        <end position="30"/>
    </location>
</feature>
<keyword evidence="1" id="KW-0472">Membrane</keyword>
<keyword evidence="1" id="KW-1133">Transmembrane helix</keyword>
<accession>A0A8S5RFX6</accession>